<reference evidence="2" key="1">
    <citation type="journal article" date="2023" name="Nat. Plants">
        <title>Single-cell RNA sequencing provides a high-resolution roadmap for understanding the multicellular compartmentation of specialized metabolism.</title>
        <authorList>
            <person name="Sun S."/>
            <person name="Shen X."/>
            <person name="Li Y."/>
            <person name="Li Y."/>
            <person name="Wang S."/>
            <person name="Li R."/>
            <person name="Zhang H."/>
            <person name="Shen G."/>
            <person name="Guo B."/>
            <person name="Wei J."/>
            <person name="Xu J."/>
            <person name="St-Pierre B."/>
            <person name="Chen S."/>
            <person name="Sun C."/>
        </authorList>
    </citation>
    <scope>NUCLEOTIDE SEQUENCE [LARGE SCALE GENOMIC DNA]</scope>
</reference>
<protein>
    <submittedName>
        <fullName evidence="1">Uncharacterized protein</fullName>
    </submittedName>
</protein>
<dbReference type="Proteomes" id="UP001060085">
    <property type="component" value="Linkage Group LG01"/>
</dbReference>
<evidence type="ECO:0000313" key="2">
    <source>
        <dbReference type="Proteomes" id="UP001060085"/>
    </source>
</evidence>
<dbReference type="EMBL" id="CM044701">
    <property type="protein sequence ID" value="KAI5683641.1"/>
    <property type="molecule type" value="Genomic_DNA"/>
</dbReference>
<comment type="caution">
    <text evidence="1">The sequence shown here is derived from an EMBL/GenBank/DDBJ whole genome shotgun (WGS) entry which is preliminary data.</text>
</comment>
<organism evidence="1 2">
    <name type="scientific">Catharanthus roseus</name>
    <name type="common">Madagascar periwinkle</name>
    <name type="synonym">Vinca rosea</name>
    <dbReference type="NCBI Taxonomy" id="4058"/>
    <lineage>
        <taxon>Eukaryota</taxon>
        <taxon>Viridiplantae</taxon>
        <taxon>Streptophyta</taxon>
        <taxon>Embryophyta</taxon>
        <taxon>Tracheophyta</taxon>
        <taxon>Spermatophyta</taxon>
        <taxon>Magnoliopsida</taxon>
        <taxon>eudicotyledons</taxon>
        <taxon>Gunneridae</taxon>
        <taxon>Pentapetalae</taxon>
        <taxon>asterids</taxon>
        <taxon>lamiids</taxon>
        <taxon>Gentianales</taxon>
        <taxon>Apocynaceae</taxon>
        <taxon>Rauvolfioideae</taxon>
        <taxon>Vinceae</taxon>
        <taxon>Catharanthinae</taxon>
        <taxon>Catharanthus</taxon>
    </lineage>
</organism>
<gene>
    <name evidence="1" type="ORF">M9H77_04869</name>
</gene>
<sequence>MKSSVAADFHSPLTLSLPLSVSSRRQSKQFGRNYSDSGKLSGRIVDSDMHDVGRFLNRLLGLPPEIQNRHAFQFYKHSHNILPSTLLLLLRKNMEIIKITTVSNA</sequence>
<keyword evidence="2" id="KW-1185">Reference proteome</keyword>
<accession>A0ACC0CFF6</accession>
<name>A0ACC0CFF6_CATRO</name>
<proteinExistence type="predicted"/>
<evidence type="ECO:0000313" key="1">
    <source>
        <dbReference type="EMBL" id="KAI5683641.1"/>
    </source>
</evidence>